<reference evidence="6" key="1">
    <citation type="submission" date="2013-03" db="EMBL/GenBank/DDBJ databases">
        <title>The Genome Sequence of Anopheles dirus WRAIR2.</title>
        <authorList>
            <consortium name="The Broad Institute Genomics Platform"/>
            <person name="Neafsey D.E."/>
            <person name="Walton C."/>
            <person name="Walker B."/>
            <person name="Young S.K."/>
            <person name="Zeng Q."/>
            <person name="Gargeya S."/>
            <person name="Fitzgerald M."/>
            <person name="Haas B."/>
            <person name="Abouelleil A."/>
            <person name="Allen A.W."/>
            <person name="Alvarado L."/>
            <person name="Arachchi H.M."/>
            <person name="Berlin A.M."/>
            <person name="Chapman S.B."/>
            <person name="Gainer-Dewar J."/>
            <person name="Goldberg J."/>
            <person name="Griggs A."/>
            <person name="Gujja S."/>
            <person name="Hansen M."/>
            <person name="Howarth C."/>
            <person name="Imamovic A."/>
            <person name="Ireland A."/>
            <person name="Larimer J."/>
            <person name="McCowan C."/>
            <person name="Murphy C."/>
            <person name="Pearson M."/>
            <person name="Poon T.W."/>
            <person name="Priest M."/>
            <person name="Roberts A."/>
            <person name="Saif S."/>
            <person name="Shea T."/>
            <person name="Sisk P."/>
            <person name="Sykes S."/>
            <person name="Wortman J."/>
            <person name="Nusbaum C."/>
            <person name="Birren B."/>
        </authorList>
    </citation>
    <scope>NUCLEOTIDE SEQUENCE [LARGE SCALE GENOMIC DNA]</scope>
    <source>
        <strain evidence="6">WRAIR2</strain>
    </source>
</reference>
<accession>A0A182MZP8</accession>
<dbReference type="VEuPathDB" id="VectorBase:ADIR000853"/>
<feature type="region of interest" description="Disordered" evidence="3">
    <location>
        <begin position="476"/>
        <end position="511"/>
    </location>
</feature>
<dbReference type="EnsemblMetazoa" id="ADIR000853-RA">
    <property type="protein sequence ID" value="ADIR000853-PA"/>
    <property type="gene ID" value="ADIR000853"/>
</dbReference>
<evidence type="ECO:0000313" key="5">
    <source>
        <dbReference type="EnsemblMetazoa" id="ADIR000853-PA"/>
    </source>
</evidence>
<dbReference type="PRINTS" id="PR01218">
    <property type="entry name" value="PSTLEXTENSIN"/>
</dbReference>
<dbReference type="InterPro" id="IPR050502">
    <property type="entry name" value="Euk_RNA-bind_prot"/>
</dbReference>
<dbReference type="Pfam" id="PF00076">
    <property type="entry name" value="RRM_1"/>
    <property type="match status" value="3"/>
</dbReference>
<dbReference type="SUPFAM" id="SSF54928">
    <property type="entry name" value="RNA-binding domain, RBD"/>
    <property type="match status" value="2"/>
</dbReference>
<sequence>MPYDPGARMLYVCDLHPAVHEQQLVDMFIQCGPVRYVRVLRDARTGRSLRQGYIRFNREVDACHAIEELNYTLVHGQPMRVMWLVPNISDRLRNTHGNVFFQNLEGSIDARALYATFVEFGEILNCRVVQNGPEPGHGYVHFADESVAQCVIALVDGKLINGLAVQVGPHPPPTHHRTAQPSLDPALHCEPVPVYQHPGPAAFVQDEYMPQEAFAGPWPYPWPAVLPPPPAVLPLPPAVLPLPPAVLPLPPVVLPPPPAVLPIPPLQAPFMPPVDQFACQAMIMQLNQVIGHGQFMVSQLEAQRVAMDRRMEPIEEVEEEEEQEQYLQHEQYIDQEQYLEQEMEQEQYLQQEQEIEAVEEPEIAPVVQDVPHPLPRRNQCLLRGVRCNCPQLFLAGLPYQYRNKELHALCAPFGPIVRVSVVMRNRAALGYGFVCFAVYEHAVRAEEMLNGSVVNNRTLTVRFTYGTLAEMMADADAAHRDEPADPEAAAGQDQPADAPERPDPDRPAHRTGSVVDWLRDDLCRKLLARRVANLYPQKATEITALMVEQHRDELVRLVTHDAYFRAAYLQQRQVLAAKDEGATIREHDYCRNV</sequence>
<dbReference type="PANTHER" id="PTHR48025">
    <property type="entry name" value="OS02G0815200 PROTEIN"/>
    <property type="match status" value="1"/>
</dbReference>
<reference evidence="5" key="2">
    <citation type="submission" date="2020-05" db="UniProtKB">
        <authorList>
            <consortium name="EnsemblMetazoa"/>
        </authorList>
    </citation>
    <scope>IDENTIFICATION</scope>
    <source>
        <strain evidence="5">WRAIR2</strain>
    </source>
</reference>
<dbReference type="STRING" id="7168.A0A182MZP8"/>
<dbReference type="InterPro" id="IPR003882">
    <property type="entry name" value="Pistil_extensin"/>
</dbReference>
<proteinExistence type="predicted"/>
<feature type="domain" description="RRM" evidence="4">
    <location>
        <begin position="390"/>
        <end position="466"/>
    </location>
</feature>
<dbReference type="InterPro" id="IPR012677">
    <property type="entry name" value="Nucleotide-bd_a/b_plait_sf"/>
</dbReference>
<evidence type="ECO:0000256" key="2">
    <source>
        <dbReference type="PROSITE-ProRule" id="PRU00176"/>
    </source>
</evidence>
<protein>
    <recommendedName>
        <fullName evidence="4">RRM domain-containing protein</fullName>
    </recommendedName>
</protein>
<dbReference type="PROSITE" id="PS50102">
    <property type="entry name" value="RRM"/>
    <property type="match status" value="3"/>
</dbReference>
<dbReference type="PANTHER" id="PTHR48025:SF1">
    <property type="entry name" value="RRM DOMAIN-CONTAINING PROTEIN"/>
    <property type="match status" value="1"/>
</dbReference>
<name>A0A182MZP8_9DIPT</name>
<dbReference type="SMART" id="SM00360">
    <property type="entry name" value="RRM"/>
    <property type="match status" value="3"/>
</dbReference>
<evidence type="ECO:0000256" key="3">
    <source>
        <dbReference type="SAM" id="MobiDB-lite"/>
    </source>
</evidence>
<evidence type="ECO:0000313" key="6">
    <source>
        <dbReference type="Proteomes" id="UP000075884"/>
    </source>
</evidence>
<keyword evidence="1 2" id="KW-0694">RNA-binding</keyword>
<organism evidence="5 6">
    <name type="scientific">Anopheles dirus</name>
    <dbReference type="NCBI Taxonomy" id="7168"/>
    <lineage>
        <taxon>Eukaryota</taxon>
        <taxon>Metazoa</taxon>
        <taxon>Ecdysozoa</taxon>
        <taxon>Arthropoda</taxon>
        <taxon>Hexapoda</taxon>
        <taxon>Insecta</taxon>
        <taxon>Pterygota</taxon>
        <taxon>Neoptera</taxon>
        <taxon>Endopterygota</taxon>
        <taxon>Diptera</taxon>
        <taxon>Nematocera</taxon>
        <taxon>Culicoidea</taxon>
        <taxon>Culicidae</taxon>
        <taxon>Anophelinae</taxon>
        <taxon>Anopheles</taxon>
    </lineage>
</organism>
<dbReference type="InterPro" id="IPR000504">
    <property type="entry name" value="RRM_dom"/>
</dbReference>
<feature type="domain" description="RRM" evidence="4">
    <location>
        <begin position="97"/>
        <end position="172"/>
    </location>
</feature>
<keyword evidence="6" id="KW-1185">Reference proteome</keyword>
<dbReference type="AlphaFoldDB" id="A0A182MZP8"/>
<dbReference type="CDD" id="cd00590">
    <property type="entry name" value="RRM_SF"/>
    <property type="match status" value="1"/>
</dbReference>
<evidence type="ECO:0000256" key="1">
    <source>
        <dbReference type="ARBA" id="ARBA00022884"/>
    </source>
</evidence>
<dbReference type="InterPro" id="IPR035979">
    <property type="entry name" value="RBD_domain_sf"/>
</dbReference>
<dbReference type="GO" id="GO:0003729">
    <property type="term" value="F:mRNA binding"/>
    <property type="evidence" value="ECO:0007669"/>
    <property type="project" value="TreeGrafter"/>
</dbReference>
<feature type="compositionally biased region" description="Basic and acidic residues" evidence="3">
    <location>
        <begin position="498"/>
        <end position="508"/>
    </location>
</feature>
<feature type="domain" description="RRM" evidence="4">
    <location>
        <begin position="8"/>
        <end position="86"/>
    </location>
</feature>
<dbReference type="Proteomes" id="UP000075884">
    <property type="component" value="Unassembled WGS sequence"/>
</dbReference>
<feature type="compositionally biased region" description="Low complexity" evidence="3">
    <location>
        <begin position="486"/>
        <end position="497"/>
    </location>
</feature>
<dbReference type="Gene3D" id="3.30.70.330">
    <property type="match status" value="3"/>
</dbReference>
<evidence type="ECO:0000259" key="4">
    <source>
        <dbReference type="PROSITE" id="PS50102"/>
    </source>
</evidence>